<dbReference type="EMBL" id="LAZR01000002">
    <property type="protein sequence ID" value="KKO11599.1"/>
    <property type="molecule type" value="Genomic_DNA"/>
</dbReference>
<feature type="transmembrane region" description="Helical" evidence="6">
    <location>
        <begin position="47"/>
        <end position="68"/>
    </location>
</feature>
<keyword evidence="2" id="KW-1003">Cell membrane</keyword>
<keyword evidence="5 6" id="KW-0472">Membrane</keyword>
<dbReference type="PANTHER" id="PTHR37937:SF1">
    <property type="entry name" value="CONJUGATIVE TRANSFER: DNA TRANSPORT"/>
    <property type="match status" value="1"/>
</dbReference>
<dbReference type="GO" id="GO:0005886">
    <property type="term" value="C:plasma membrane"/>
    <property type="evidence" value="ECO:0007669"/>
    <property type="project" value="UniProtKB-SubCell"/>
</dbReference>
<evidence type="ECO:0000256" key="6">
    <source>
        <dbReference type="SAM" id="Phobius"/>
    </source>
</evidence>
<dbReference type="CDD" id="cd01127">
    <property type="entry name" value="TrwB_TraG_TraD_VirD4"/>
    <property type="match status" value="1"/>
</dbReference>
<keyword evidence="3 6" id="KW-0812">Transmembrane</keyword>
<evidence type="ECO:0000256" key="3">
    <source>
        <dbReference type="ARBA" id="ARBA00022692"/>
    </source>
</evidence>
<feature type="transmembrane region" description="Helical" evidence="6">
    <location>
        <begin position="80"/>
        <end position="101"/>
    </location>
</feature>
<gene>
    <name evidence="8" type="ORF">LCGC14_0010930</name>
</gene>
<name>A0A0F9Z357_9ZZZZ</name>
<sequence length="576" mass="64956">MYTRKPLLTSVTIALLTMTLVFGVATIHWWDRDFTSLQVNLSDVWEYVWSVGFIAQGSGCGIDIGCRLQNTKSLLEIPAIKWQLIVIVLAGVTGGSVAFFYKIRHIPLRETAQTIQGTRLLYDSDGRGSIRAKLKRDGKPDKDCLWLMPYVQLTRAAESFYTILLGDHGSGKTGILRGWLEQILQHDYRLVIHCAKGDFTAELPEDNFILSAINDGRSWCWEPGRDIRNSQDSAEFSAKFIQSADTGDSVWPNSARRVLTGLIECLRKQHGVNWTWEHLNGQIFQSAKDLKETLEKNGSPDSVLIVVETDGQINRTTQSILLTLWIAALTNILPFVELSRRTPKSRRFSISEWLSVDSNLPGKLVLQNSSEHPNLSTAINGLLVEVIAGKILSAKMPKRSSPWLYMILDELPVLKKLHRLPELLNVGREKGVRCIAAAQDWEQVIKNYGDEDAKTLEARFRIKVVCQLGISETRGRVVEKYAGSRTVVTWDPARKDHPSTRRESKISVIEAHQLSDDLGVRKINGQLQVRTAIFGLGVPAIVNIPFTSWIERRPSHVPVQKIHRKKRNVNRHKPLS</sequence>
<proteinExistence type="predicted"/>
<dbReference type="Pfam" id="PF10412">
    <property type="entry name" value="TrwB_AAD_bind"/>
    <property type="match status" value="1"/>
</dbReference>
<comment type="caution">
    <text evidence="8">The sequence shown here is derived from an EMBL/GenBank/DDBJ whole genome shotgun (WGS) entry which is preliminary data.</text>
</comment>
<keyword evidence="4 6" id="KW-1133">Transmembrane helix</keyword>
<evidence type="ECO:0000256" key="4">
    <source>
        <dbReference type="ARBA" id="ARBA00022989"/>
    </source>
</evidence>
<dbReference type="InterPro" id="IPR051539">
    <property type="entry name" value="T4SS-coupling_protein"/>
</dbReference>
<evidence type="ECO:0000256" key="5">
    <source>
        <dbReference type="ARBA" id="ARBA00023136"/>
    </source>
</evidence>
<dbReference type="PANTHER" id="PTHR37937">
    <property type="entry name" value="CONJUGATIVE TRANSFER: DNA TRANSPORT"/>
    <property type="match status" value="1"/>
</dbReference>
<evidence type="ECO:0000256" key="2">
    <source>
        <dbReference type="ARBA" id="ARBA00022475"/>
    </source>
</evidence>
<dbReference type="InterPro" id="IPR019476">
    <property type="entry name" value="T4SS_TraD_DNA-bd"/>
</dbReference>
<accession>A0A0F9Z357</accession>
<evidence type="ECO:0000313" key="8">
    <source>
        <dbReference type="EMBL" id="KKO11599.1"/>
    </source>
</evidence>
<organism evidence="8">
    <name type="scientific">marine sediment metagenome</name>
    <dbReference type="NCBI Taxonomy" id="412755"/>
    <lineage>
        <taxon>unclassified sequences</taxon>
        <taxon>metagenomes</taxon>
        <taxon>ecological metagenomes</taxon>
    </lineage>
</organism>
<evidence type="ECO:0000259" key="7">
    <source>
        <dbReference type="Pfam" id="PF10412"/>
    </source>
</evidence>
<dbReference type="SUPFAM" id="SSF52540">
    <property type="entry name" value="P-loop containing nucleoside triphosphate hydrolases"/>
    <property type="match status" value="1"/>
</dbReference>
<dbReference type="AlphaFoldDB" id="A0A0F9Z357"/>
<dbReference type="InterPro" id="IPR027417">
    <property type="entry name" value="P-loop_NTPase"/>
</dbReference>
<comment type="subcellular location">
    <subcellularLocation>
        <location evidence="1">Cell membrane</location>
        <topology evidence="1">Multi-pass membrane protein</topology>
    </subcellularLocation>
</comment>
<evidence type="ECO:0000256" key="1">
    <source>
        <dbReference type="ARBA" id="ARBA00004651"/>
    </source>
</evidence>
<feature type="domain" description="Type IV secretion system coupling protein TraD DNA-binding" evidence="7">
    <location>
        <begin position="151"/>
        <end position="488"/>
    </location>
</feature>
<dbReference type="Gene3D" id="3.40.50.300">
    <property type="entry name" value="P-loop containing nucleotide triphosphate hydrolases"/>
    <property type="match status" value="2"/>
</dbReference>
<reference evidence="8" key="1">
    <citation type="journal article" date="2015" name="Nature">
        <title>Complex archaea that bridge the gap between prokaryotes and eukaryotes.</title>
        <authorList>
            <person name="Spang A."/>
            <person name="Saw J.H."/>
            <person name="Jorgensen S.L."/>
            <person name="Zaremba-Niedzwiedzka K."/>
            <person name="Martijn J."/>
            <person name="Lind A.E."/>
            <person name="van Eijk R."/>
            <person name="Schleper C."/>
            <person name="Guy L."/>
            <person name="Ettema T.J."/>
        </authorList>
    </citation>
    <scope>NUCLEOTIDE SEQUENCE</scope>
</reference>
<protein>
    <recommendedName>
        <fullName evidence="7">Type IV secretion system coupling protein TraD DNA-binding domain-containing protein</fullName>
    </recommendedName>
</protein>